<evidence type="ECO:0000259" key="1">
    <source>
        <dbReference type="Pfam" id="PF04471"/>
    </source>
</evidence>
<keyword evidence="3" id="KW-1185">Reference proteome</keyword>
<evidence type="ECO:0000313" key="2">
    <source>
        <dbReference type="EMBL" id="MBB2968003.1"/>
    </source>
</evidence>
<feature type="domain" description="Restriction endonuclease type IV Mrr" evidence="1">
    <location>
        <begin position="7"/>
        <end position="147"/>
    </location>
</feature>
<protein>
    <recommendedName>
        <fullName evidence="1">Restriction endonuclease type IV Mrr domain-containing protein</fullName>
    </recommendedName>
</protein>
<reference evidence="2 3" key="1">
    <citation type="submission" date="2020-08" db="EMBL/GenBank/DDBJ databases">
        <title>Sequencing the genomes of 1000 actinobacteria strains.</title>
        <authorList>
            <person name="Klenk H.-P."/>
        </authorList>
    </citation>
    <scope>NUCLEOTIDE SEQUENCE [LARGE SCALE GENOMIC DNA]</scope>
    <source>
        <strain evidence="2 3">DSM 20146</strain>
    </source>
</reference>
<dbReference type="RefSeq" id="WP_021765443.1">
    <property type="nucleotide sequence ID" value="NZ_JACHVP010000003.1"/>
</dbReference>
<dbReference type="GO" id="GO:0009307">
    <property type="term" value="P:DNA restriction-modification system"/>
    <property type="evidence" value="ECO:0007669"/>
    <property type="project" value="InterPro"/>
</dbReference>
<dbReference type="GO" id="GO:0003677">
    <property type="term" value="F:DNA binding"/>
    <property type="evidence" value="ECO:0007669"/>
    <property type="project" value="InterPro"/>
</dbReference>
<dbReference type="SUPFAM" id="SSF52980">
    <property type="entry name" value="Restriction endonuclease-like"/>
    <property type="match status" value="1"/>
</dbReference>
<accession>A0A7W4YJ38</accession>
<sequence>MISIGALRGYVFEEVLAKLLQGSGYDLLVEARQDPDMLVTGPNGLRIHGRGSDHQADVLGELRIKPTFTYPLRLFVEAKYRRRAVGLPEVRNAVGVINDVNEFYTGEHASRGLRRCDYRYVLFSTSGFTDDAERYALAQRVSLIDLQTPAYKPLKTLVARTAEKLHRLAKKRNIESFPVNQMREALRKAFGTWTTDARDVPKLFDDAEARASHLGTATSPLPPERLAKIASEAAEFGERLYFVFNDTAFVFVVRSDDLQADDDDTPGARKTPRLAAGARADARLAFAGEDEHSGEWTLETTGSGPDAGSQIRFANSPAIGTLIASDEDEGLWRRKRSRNRVVVAVDDDILEVDFNPAASSPVRNERILRSMNVDKRLAFKAEKEDRPEYSDQVTEEWEREAFRELLRRLPVEYRRVIEYAAKHDGYIPRERVYEIFNFPAARMLRGFTRPPRRIAKDLIDEGILHPETEWPLFTMYDAGVRATRFGVPPEFTRLLQE</sequence>
<organism evidence="2 3">
    <name type="scientific">Leifsonia aquatica</name>
    <name type="common">Corynebacterium aquaticum</name>
    <dbReference type="NCBI Taxonomy" id="144185"/>
    <lineage>
        <taxon>Bacteria</taxon>
        <taxon>Bacillati</taxon>
        <taxon>Actinomycetota</taxon>
        <taxon>Actinomycetes</taxon>
        <taxon>Micrococcales</taxon>
        <taxon>Microbacteriaceae</taxon>
        <taxon>Leifsonia</taxon>
    </lineage>
</organism>
<name>A0A7W4YJ38_LEIAQ</name>
<dbReference type="InterPro" id="IPR011856">
    <property type="entry name" value="tRNA_endonuc-like_dom_sf"/>
</dbReference>
<comment type="caution">
    <text evidence="2">The sequence shown here is derived from an EMBL/GenBank/DDBJ whole genome shotgun (WGS) entry which is preliminary data.</text>
</comment>
<dbReference type="Gene3D" id="3.40.1350.10">
    <property type="match status" value="1"/>
</dbReference>
<proteinExistence type="predicted"/>
<dbReference type="InterPro" id="IPR011335">
    <property type="entry name" value="Restrct_endonuc-II-like"/>
</dbReference>
<dbReference type="GO" id="GO:0004519">
    <property type="term" value="F:endonuclease activity"/>
    <property type="evidence" value="ECO:0007669"/>
    <property type="project" value="InterPro"/>
</dbReference>
<dbReference type="AlphaFoldDB" id="A0A7W4YJ38"/>
<dbReference type="EMBL" id="JACHVP010000003">
    <property type="protein sequence ID" value="MBB2968003.1"/>
    <property type="molecule type" value="Genomic_DNA"/>
</dbReference>
<gene>
    <name evidence="2" type="ORF">FHX33_002773</name>
</gene>
<dbReference type="Pfam" id="PF04471">
    <property type="entry name" value="Mrr_cat"/>
    <property type="match status" value="1"/>
</dbReference>
<evidence type="ECO:0000313" key="3">
    <source>
        <dbReference type="Proteomes" id="UP000538196"/>
    </source>
</evidence>
<dbReference type="Proteomes" id="UP000538196">
    <property type="component" value="Unassembled WGS sequence"/>
</dbReference>
<dbReference type="InterPro" id="IPR007560">
    <property type="entry name" value="Restrct_endonuc_IV_Mrr"/>
</dbReference>